<dbReference type="GO" id="GO:0106300">
    <property type="term" value="P:protein-DNA covalent cross-linking repair"/>
    <property type="evidence" value="ECO:0007669"/>
    <property type="project" value="InterPro"/>
</dbReference>
<dbReference type="Gene3D" id="3.90.1680.10">
    <property type="entry name" value="SOS response associated peptidase-like"/>
    <property type="match status" value="1"/>
</dbReference>
<evidence type="ECO:0000313" key="9">
    <source>
        <dbReference type="EMBL" id="MBA8078373.1"/>
    </source>
</evidence>
<keyword evidence="6" id="KW-0238">DNA-binding</keyword>
<keyword evidence="4 8" id="KW-0378">Hydrolase</keyword>
<dbReference type="Pfam" id="PF02586">
    <property type="entry name" value="SRAP"/>
    <property type="match status" value="1"/>
</dbReference>
<keyword evidence="3" id="KW-0227">DNA damage</keyword>
<evidence type="ECO:0000256" key="5">
    <source>
        <dbReference type="ARBA" id="ARBA00023124"/>
    </source>
</evidence>
<comment type="similarity">
    <text evidence="1 8">Belongs to the SOS response-associated peptidase family.</text>
</comment>
<gene>
    <name evidence="9" type="ORF">HV056_17760</name>
</gene>
<dbReference type="AlphaFoldDB" id="A0A7W3DGJ0"/>
<keyword evidence="7" id="KW-0456">Lyase</keyword>
<evidence type="ECO:0000256" key="2">
    <source>
        <dbReference type="ARBA" id="ARBA00022670"/>
    </source>
</evidence>
<dbReference type="GO" id="GO:0008233">
    <property type="term" value="F:peptidase activity"/>
    <property type="evidence" value="ECO:0007669"/>
    <property type="project" value="UniProtKB-KW"/>
</dbReference>
<dbReference type="SUPFAM" id="SSF143081">
    <property type="entry name" value="BB1717-like"/>
    <property type="match status" value="1"/>
</dbReference>
<evidence type="ECO:0000256" key="7">
    <source>
        <dbReference type="ARBA" id="ARBA00023239"/>
    </source>
</evidence>
<evidence type="ECO:0000256" key="6">
    <source>
        <dbReference type="ARBA" id="ARBA00023125"/>
    </source>
</evidence>
<evidence type="ECO:0000313" key="10">
    <source>
        <dbReference type="Proteomes" id="UP000533461"/>
    </source>
</evidence>
<accession>A0A7W3DGJ0</accession>
<comment type="caution">
    <text evidence="9">The sequence shown here is derived from an EMBL/GenBank/DDBJ whole genome shotgun (WGS) entry which is preliminary data.</text>
</comment>
<organism evidence="9 10">
    <name type="scientific">Enterobacter asburiae</name>
    <dbReference type="NCBI Taxonomy" id="61645"/>
    <lineage>
        <taxon>Bacteria</taxon>
        <taxon>Pseudomonadati</taxon>
        <taxon>Pseudomonadota</taxon>
        <taxon>Gammaproteobacteria</taxon>
        <taxon>Enterobacterales</taxon>
        <taxon>Enterobacteriaceae</taxon>
        <taxon>Enterobacter</taxon>
        <taxon>Enterobacter cloacae complex</taxon>
    </lineage>
</organism>
<dbReference type="EC" id="3.4.-.-" evidence="8"/>
<dbReference type="RefSeq" id="WP_182410823.1">
    <property type="nucleotide sequence ID" value="NZ_JABXRP010000001.1"/>
</dbReference>
<dbReference type="NCBIfam" id="NF007413">
    <property type="entry name" value="PRK09951.1"/>
    <property type="match status" value="1"/>
</dbReference>
<evidence type="ECO:0000256" key="1">
    <source>
        <dbReference type="ARBA" id="ARBA00008136"/>
    </source>
</evidence>
<dbReference type="GO" id="GO:0006508">
    <property type="term" value="P:proteolysis"/>
    <property type="evidence" value="ECO:0007669"/>
    <property type="project" value="UniProtKB-KW"/>
</dbReference>
<evidence type="ECO:0000256" key="4">
    <source>
        <dbReference type="ARBA" id="ARBA00022801"/>
    </source>
</evidence>
<name>A0A7W3DGJ0_ENTAS</name>
<reference evidence="9 10" key="1">
    <citation type="submission" date="2020-06" db="EMBL/GenBank/DDBJ databases">
        <title>REHAB project genomes.</title>
        <authorList>
            <person name="Shaw L.P."/>
        </authorList>
    </citation>
    <scope>NUCLEOTIDE SEQUENCE [LARGE SCALE GENOMIC DNA]</scope>
    <source>
        <strain evidence="9 10">RHBSTW-00074</strain>
    </source>
</reference>
<dbReference type="PANTHER" id="PTHR13604">
    <property type="entry name" value="DC12-RELATED"/>
    <property type="match status" value="1"/>
</dbReference>
<keyword evidence="2 8" id="KW-0645">Protease</keyword>
<dbReference type="GO" id="GO:0003697">
    <property type="term" value="F:single-stranded DNA binding"/>
    <property type="evidence" value="ECO:0007669"/>
    <property type="project" value="InterPro"/>
</dbReference>
<protein>
    <recommendedName>
        <fullName evidence="8">Abasic site processing protein</fullName>
        <ecNumber evidence="8">3.4.-.-</ecNumber>
    </recommendedName>
</protein>
<dbReference type="GO" id="GO:0016829">
    <property type="term" value="F:lyase activity"/>
    <property type="evidence" value="ECO:0007669"/>
    <property type="project" value="UniProtKB-KW"/>
</dbReference>
<dbReference type="InterPro" id="IPR036590">
    <property type="entry name" value="SRAP-like"/>
</dbReference>
<keyword evidence="5" id="KW-0190">Covalent protein-DNA linkage</keyword>
<dbReference type="Proteomes" id="UP000533461">
    <property type="component" value="Unassembled WGS sequence"/>
</dbReference>
<dbReference type="EMBL" id="JABXRP010000001">
    <property type="protein sequence ID" value="MBA8078373.1"/>
    <property type="molecule type" value="Genomic_DNA"/>
</dbReference>
<evidence type="ECO:0000256" key="3">
    <source>
        <dbReference type="ARBA" id="ARBA00022763"/>
    </source>
</evidence>
<evidence type="ECO:0000256" key="8">
    <source>
        <dbReference type="RuleBase" id="RU364100"/>
    </source>
</evidence>
<sequence length="224" mass="25480">MCGRFAQAQTREEYLAYLADEADRGIAYDPEPIGRYNVAPGTKVLLLSERDEQLHLDPVFWGYAPEWWDKPPLINARVETAATSRMFKPLWQHGRAICFADGWFEWRKEGDKKQPYFIHREDGQPIFMAAIGSTPFECGDEAEGFLIMTSAADKGLIDIHDRRPLVLSPKAAREWMRQDISGKEAEEIVVDGAVPADKFIWHTVTRAVGNVKINDDYLVAPLKK</sequence>
<dbReference type="InterPro" id="IPR003738">
    <property type="entry name" value="SRAP"/>
</dbReference>
<dbReference type="PANTHER" id="PTHR13604:SF0">
    <property type="entry name" value="ABASIC SITE PROCESSING PROTEIN HMCES"/>
    <property type="match status" value="1"/>
</dbReference>
<proteinExistence type="inferred from homology"/>